<organism evidence="1 2">
    <name type="scientific">Rhizodiscina lignyota</name>
    <dbReference type="NCBI Taxonomy" id="1504668"/>
    <lineage>
        <taxon>Eukaryota</taxon>
        <taxon>Fungi</taxon>
        <taxon>Dikarya</taxon>
        <taxon>Ascomycota</taxon>
        <taxon>Pezizomycotina</taxon>
        <taxon>Dothideomycetes</taxon>
        <taxon>Pleosporomycetidae</taxon>
        <taxon>Aulographales</taxon>
        <taxon>Rhizodiscinaceae</taxon>
        <taxon>Rhizodiscina</taxon>
    </lineage>
</organism>
<dbReference type="CDD" id="cd00408">
    <property type="entry name" value="DHDPS-like"/>
    <property type="match status" value="1"/>
</dbReference>
<dbReference type="Pfam" id="PF00701">
    <property type="entry name" value="DHDPS"/>
    <property type="match status" value="1"/>
</dbReference>
<protein>
    <submittedName>
        <fullName evidence="1">Dihydrodipicolinate synthetase</fullName>
    </submittedName>
</protein>
<dbReference type="InterPro" id="IPR013785">
    <property type="entry name" value="Aldolase_TIM"/>
</dbReference>
<dbReference type="Proteomes" id="UP000799772">
    <property type="component" value="Unassembled WGS sequence"/>
</dbReference>
<name>A0A9P4ITM6_9PEZI</name>
<comment type="caution">
    <text evidence="1">The sequence shown here is derived from an EMBL/GenBank/DDBJ whole genome shotgun (WGS) entry which is preliminary data.</text>
</comment>
<proteinExistence type="predicted"/>
<dbReference type="PANTHER" id="PTHR12128">
    <property type="entry name" value="DIHYDRODIPICOLINATE SYNTHASE"/>
    <property type="match status" value="1"/>
</dbReference>
<evidence type="ECO:0000313" key="1">
    <source>
        <dbReference type="EMBL" id="KAF2104071.1"/>
    </source>
</evidence>
<dbReference type="SMART" id="SM01130">
    <property type="entry name" value="DHDPS"/>
    <property type="match status" value="1"/>
</dbReference>
<evidence type="ECO:0000313" key="2">
    <source>
        <dbReference type="Proteomes" id="UP000799772"/>
    </source>
</evidence>
<sequence length="327" mass="34662">MTTNGSNGHRNPVPPSGIWVPAATLFDPQTDELVLDAQAKYYSHLSKTGLVGLVILGTNAEAFLLTQSERKALISAARKACGPTYPIMAGCGGHSTKQTLELLSDAAEAGADYALVLPPAYFGKQTTTQVVERFFDEVANRSPLPIVIYNFPGVCNGVDLDSDQIARLAKKHPGKIVGVKLTCGVVAKITRLSAELPADTFATYGGQSDFLVGGLASGSAGCICAFGNAFPRTVVKIYDLWKAGKHDEALKLHHIAALAERGTKGGIATVKYAASLYSAGTGKGQAGIEGVEKLLLPRHPYTELGDEAKKTLRSIMDPCWEVEKSLM</sequence>
<keyword evidence="2" id="KW-1185">Reference proteome</keyword>
<dbReference type="PRINTS" id="PR00146">
    <property type="entry name" value="DHPICSNTHASE"/>
</dbReference>
<dbReference type="Gene3D" id="3.20.20.70">
    <property type="entry name" value="Aldolase class I"/>
    <property type="match status" value="1"/>
</dbReference>
<dbReference type="PANTHER" id="PTHR12128:SF47">
    <property type="entry name" value="DIHYDRODIPICOLINATE SYNTHASE-RELATED"/>
    <property type="match status" value="1"/>
</dbReference>
<accession>A0A9P4ITM6</accession>
<gene>
    <name evidence="1" type="ORF">NA57DRAFT_70283</name>
</gene>
<dbReference type="GO" id="GO:0008840">
    <property type="term" value="F:4-hydroxy-tetrahydrodipicolinate synthase activity"/>
    <property type="evidence" value="ECO:0007669"/>
    <property type="project" value="TreeGrafter"/>
</dbReference>
<dbReference type="EMBL" id="ML978121">
    <property type="protein sequence ID" value="KAF2104071.1"/>
    <property type="molecule type" value="Genomic_DNA"/>
</dbReference>
<reference evidence="1" key="1">
    <citation type="journal article" date="2020" name="Stud. Mycol.">
        <title>101 Dothideomycetes genomes: a test case for predicting lifestyles and emergence of pathogens.</title>
        <authorList>
            <person name="Haridas S."/>
            <person name="Albert R."/>
            <person name="Binder M."/>
            <person name="Bloem J."/>
            <person name="Labutti K."/>
            <person name="Salamov A."/>
            <person name="Andreopoulos B."/>
            <person name="Baker S."/>
            <person name="Barry K."/>
            <person name="Bills G."/>
            <person name="Bluhm B."/>
            <person name="Cannon C."/>
            <person name="Castanera R."/>
            <person name="Culley D."/>
            <person name="Daum C."/>
            <person name="Ezra D."/>
            <person name="Gonzalez J."/>
            <person name="Henrissat B."/>
            <person name="Kuo A."/>
            <person name="Liang C."/>
            <person name="Lipzen A."/>
            <person name="Lutzoni F."/>
            <person name="Magnuson J."/>
            <person name="Mondo S."/>
            <person name="Nolan M."/>
            <person name="Ohm R."/>
            <person name="Pangilinan J."/>
            <person name="Park H.-J."/>
            <person name="Ramirez L."/>
            <person name="Alfaro M."/>
            <person name="Sun H."/>
            <person name="Tritt A."/>
            <person name="Yoshinaga Y."/>
            <person name="Zwiers L.-H."/>
            <person name="Turgeon B."/>
            <person name="Goodwin S."/>
            <person name="Spatafora J."/>
            <person name="Crous P."/>
            <person name="Grigoriev I."/>
        </authorList>
    </citation>
    <scope>NUCLEOTIDE SEQUENCE</scope>
    <source>
        <strain evidence="1">CBS 133067</strain>
    </source>
</reference>
<dbReference type="SUPFAM" id="SSF51569">
    <property type="entry name" value="Aldolase"/>
    <property type="match status" value="1"/>
</dbReference>
<dbReference type="AlphaFoldDB" id="A0A9P4ITM6"/>
<dbReference type="OrthoDB" id="191315at2759"/>
<dbReference type="InterPro" id="IPR002220">
    <property type="entry name" value="DapA-like"/>
</dbReference>